<keyword evidence="8" id="KW-1185">Reference proteome</keyword>
<dbReference type="EMBL" id="CP000155">
    <property type="protein sequence ID" value="ABC32820.1"/>
    <property type="molecule type" value="Genomic_DNA"/>
</dbReference>
<keyword evidence="3" id="KW-0812">Transmembrane</keyword>
<evidence type="ECO:0000256" key="2">
    <source>
        <dbReference type="ARBA" id="ARBA00022452"/>
    </source>
</evidence>
<accession>Q2S954</accession>
<dbReference type="PANTHER" id="PTHR30026">
    <property type="entry name" value="OUTER MEMBRANE PROTEIN TOLC"/>
    <property type="match status" value="1"/>
</dbReference>
<organism evidence="7 8">
    <name type="scientific">Hahella chejuensis (strain KCTC 2396)</name>
    <dbReference type="NCBI Taxonomy" id="349521"/>
    <lineage>
        <taxon>Bacteria</taxon>
        <taxon>Pseudomonadati</taxon>
        <taxon>Pseudomonadota</taxon>
        <taxon>Gammaproteobacteria</taxon>
        <taxon>Oceanospirillales</taxon>
        <taxon>Hahellaceae</taxon>
        <taxon>Hahella</taxon>
    </lineage>
</organism>
<protein>
    <submittedName>
        <fullName evidence="7">OEP (Outer membrane Efflux Protein) family protein</fullName>
    </submittedName>
</protein>
<keyword evidence="4" id="KW-0472">Membrane</keyword>
<dbReference type="Proteomes" id="UP000000238">
    <property type="component" value="Chromosome"/>
</dbReference>
<evidence type="ECO:0000256" key="5">
    <source>
        <dbReference type="ARBA" id="ARBA00023237"/>
    </source>
</evidence>
<dbReference type="GO" id="GO:0009279">
    <property type="term" value="C:cell outer membrane"/>
    <property type="evidence" value="ECO:0007669"/>
    <property type="project" value="UniProtKB-SubCell"/>
</dbReference>
<dbReference type="AlphaFoldDB" id="Q2S954"/>
<dbReference type="GO" id="GO:1990281">
    <property type="term" value="C:efflux pump complex"/>
    <property type="evidence" value="ECO:0007669"/>
    <property type="project" value="TreeGrafter"/>
</dbReference>
<keyword evidence="5" id="KW-0998">Cell outer membrane</keyword>
<feature type="coiled-coil region" evidence="6">
    <location>
        <begin position="172"/>
        <end position="237"/>
    </location>
</feature>
<evidence type="ECO:0000256" key="4">
    <source>
        <dbReference type="ARBA" id="ARBA00023136"/>
    </source>
</evidence>
<evidence type="ECO:0000313" key="8">
    <source>
        <dbReference type="Proteomes" id="UP000000238"/>
    </source>
</evidence>
<dbReference type="KEGG" id="hch:HCH_06175"/>
<keyword evidence="6" id="KW-0175">Coiled coil</keyword>
<dbReference type="InterPro" id="IPR051906">
    <property type="entry name" value="TolC-like"/>
</dbReference>
<dbReference type="HOGENOM" id="CLU_542822_0_0_6"/>
<proteinExistence type="predicted"/>
<dbReference type="RefSeq" id="WP_011399878.1">
    <property type="nucleotide sequence ID" value="NC_007645.1"/>
</dbReference>
<evidence type="ECO:0000256" key="3">
    <source>
        <dbReference type="ARBA" id="ARBA00022692"/>
    </source>
</evidence>
<dbReference type="SUPFAM" id="SSF56954">
    <property type="entry name" value="Outer membrane efflux proteins (OEP)"/>
    <property type="match status" value="1"/>
</dbReference>
<gene>
    <name evidence="7" type="ordered locus">HCH_06175</name>
</gene>
<dbReference type="STRING" id="349521.HCH_06175"/>
<dbReference type="GO" id="GO:0015288">
    <property type="term" value="F:porin activity"/>
    <property type="evidence" value="ECO:0007669"/>
    <property type="project" value="TreeGrafter"/>
</dbReference>
<keyword evidence="2" id="KW-1134">Transmembrane beta strand</keyword>
<dbReference type="eggNOG" id="COG1538">
    <property type="taxonomic scope" value="Bacteria"/>
</dbReference>
<evidence type="ECO:0000313" key="7">
    <source>
        <dbReference type="EMBL" id="ABC32820.1"/>
    </source>
</evidence>
<name>Q2S954_HAHCH</name>
<comment type="subcellular location">
    <subcellularLocation>
        <location evidence="1">Cell outer membrane</location>
    </subcellularLocation>
</comment>
<sequence>MMSARLSLSLAAGVCMTLSAGVCHGFEDRPEFKALLSKMCRTSPQLQVQRLEIASLRKEFEYTSGQAWYPEVTLSAGPQYYEGESVGNFAFEQNQSAFIDSDNETSVSGRRSGFVNQAKVALDAPIYRNSRWVGQETDDAAILRQRIEYEAAKHQKLFQESLLDLVEVLVSLQQAQQQEVLLRELLVDAQSQLDIAHNAVRARLIERSDLLEAEGAVAELEGELQQTANNRDYLSQKFAFLAQTTEAIPTLDFKLDSLPPAGDLESLVEAAENSSIDVILQQAQLAIARRQYDQARHDNGVAFGLSGSVRGVADEDFGESKHLATVGVSLEVKLQDTLRASGKSRYWALQVEKEQRQLDLIRANQRIVTLQNYRDYQQQLLTLKNSLSALERARSELEKNQELFRLGKVGVSEVIESRSDIRQIELGKLDAYAKLWLLQFRLTPGARWSCSVKGD</sequence>
<dbReference type="OrthoDB" id="6198849at2"/>
<feature type="coiled-coil region" evidence="6">
    <location>
        <begin position="373"/>
        <end position="403"/>
    </location>
</feature>
<evidence type="ECO:0000256" key="1">
    <source>
        <dbReference type="ARBA" id="ARBA00004442"/>
    </source>
</evidence>
<dbReference type="Gene3D" id="1.20.1600.10">
    <property type="entry name" value="Outer membrane efflux proteins (OEP)"/>
    <property type="match status" value="1"/>
</dbReference>
<evidence type="ECO:0000256" key="6">
    <source>
        <dbReference type="SAM" id="Coils"/>
    </source>
</evidence>
<reference evidence="7 8" key="1">
    <citation type="journal article" date="2005" name="Nucleic Acids Res.">
        <title>Genomic blueprint of Hahella chejuensis, a marine microbe producing an algicidal agent.</title>
        <authorList>
            <person name="Jeong H."/>
            <person name="Yim J.H."/>
            <person name="Lee C."/>
            <person name="Choi S.-H."/>
            <person name="Park Y.K."/>
            <person name="Yoon S.H."/>
            <person name="Hur C.-G."/>
            <person name="Kang H.-Y."/>
            <person name="Kim D."/>
            <person name="Lee H.H."/>
            <person name="Park K.H."/>
            <person name="Park S.-H."/>
            <person name="Park H.-S."/>
            <person name="Lee H.K."/>
            <person name="Oh T.K."/>
            <person name="Kim J.F."/>
        </authorList>
    </citation>
    <scope>NUCLEOTIDE SEQUENCE [LARGE SCALE GENOMIC DNA]</scope>
    <source>
        <strain evidence="7 8">KCTC 2396</strain>
    </source>
</reference>
<dbReference type="GO" id="GO:0015562">
    <property type="term" value="F:efflux transmembrane transporter activity"/>
    <property type="evidence" value="ECO:0007669"/>
    <property type="project" value="InterPro"/>
</dbReference>
<dbReference type="PANTHER" id="PTHR30026:SF20">
    <property type="entry name" value="OUTER MEMBRANE PROTEIN TOLC"/>
    <property type="match status" value="1"/>
</dbReference>